<dbReference type="FunFam" id="1.20.1050.10:FF:000041">
    <property type="entry name" value="Lambda class glutathione S-transferase"/>
    <property type="match status" value="1"/>
</dbReference>
<dbReference type="InterPro" id="IPR034741">
    <property type="entry name" value="Terpene_cyclase-like_1_C"/>
</dbReference>
<evidence type="ECO:0000256" key="6">
    <source>
        <dbReference type="PROSITE-ProRule" id="PRU00283"/>
    </source>
</evidence>
<dbReference type="GO" id="GO:0000287">
    <property type="term" value="F:magnesium ion binding"/>
    <property type="evidence" value="ECO:0007669"/>
    <property type="project" value="InterPro"/>
</dbReference>
<keyword evidence="4 6" id="KW-0505">Motor protein</keyword>
<dbReference type="Gene3D" id="1.20.1050.10">
    <property type="match status" value="1"/>
</dbReference>
<comment type="cofactor">
    <cofactor evidence="1">
        <name>Mg(2+)</name>
        <dbReference type="ChEBI" id="CHEBI:18420"/>
    </cofactor>
</comment>
<dbReference type="Pfam" id="PF03936">
    <property type="entry name" value="Terpene_synth_C"/>
    <property type="match status" value="1"/>
</dbReference>
<dbReference type="SUPFAM" id="SSF52833">
    <property type="entry name" value="Thioredoxin-like"/>
    <property type="match status" value="1"/>
</dbReference>
<dbReference type="AlphaFoldDB" id="A0A2N9FFW6"/>
<feature type="domain" description="GST N-terminal" evidence="8">
    <location>
        <begin position="353"/>
        <end position="415"/>
    </location>
</feature>
<dbReference type="GO" id="GO:0007018">
    <property type="term" value="P:microtubule-based movement"/>
    <property type="evidence" value="ECO:0007669"/>
    <property type="project" value="InterPro"/>
</dbReference>
<dbReference type="SFLD" id="SFLDS00005">
    <property type="entry name" value="Isoprenoid_Synthase_Type_I"/>
    <property type="match status" value="1"/>
</dbReference>
<name>A0A2N9FFW6_FAGSY</name>
<evidence type="ECO:0000256" key="2">
    <source>
        <dbReference type="ARBA" id="ARBA00022723"/>
    </source>
</evidence>
<keyword evidence="2" id="KW-0479">Metal-binding</keyword>
<evidence type="ECO:0000256" key="4">
    <source>
        <dbReference type="ARBA" id="ARBA00023175"/>
    </source>
</evidence>
<dbReference type="CDD" id="cd03203">
    <property type="entry name" value="GST_C_Lambda"/>
    <property type="match status" value="1"/>
</dbReference>
<gene>
    <name evidence="9" type="ORF">FSB_LOCUS13950</name>
</gene>
<dbReference type="Gene3D" id="1.50.10.130">
    <property type="entry name" value="Terpene synthase, N-terminal domain"/>
    <property type="match status" value="2"/>
</dbReference>
<dbReference type="SUPFAM" id="SSF48576">
    <property type="entry name" value="Terpenoid synthases"/>
    <property type="match status" value="1"/>
</dbReference>
<dbReference type="InterPro" id="IPR036282">
    <property type="entry name" value="Glutathione-S-Trfase_C_sf"/>
</dbReference>
<dbReference type="InterPro" id="IPR008930">
    <property type="entry name" value="Terpenoid_cyclase/PrenylTrfase"/>
</dbReference>
<dbReference type="SUPFAM" id="SSF52540">
    <property type="entry name" value="P-loop containing nucleoside triphosphate hydrolases"/>
    <property type="match status" value="1"/>
</dbReference>
<dbReference type="CDD" id="cd00684">
    <property type="entry name" value="Terpene_cyclase_plant_C1"/>
    <property type="match status" value="1"/>
</dbReference>
<comment type="similarity">
    <text evidence="6">Belongs to the TRAFAC class myosin-kinesin ATPase superfamily. Kinesin family.</text>
</comment>
<dbReference type="Gene3D" id="1.10.600.10">
    <property type="entry name" value="Farnesyl Diphosphate Synthase"/>
    <property type="match status" value="2"/>
</dbReference>
<keyword evidence="5" id="KW-0456">Lyase</keyword>
<sequence length="961" mass="110304">MPNQVSVLPLSQNAKPEVVRRTANFHPSIWGDRFLNYNSEDKVILSHKVREVEELKEEVRKELLASAAHHSQHLSLIDALQRLGVAYHFEREIEEALKHIYATYIDHNDIEDDNLNNVSLRFRLLRQQGFNVSCEEIEEASYLNPSASHIAAFSSLRSHIAASSVSMLSSRRLPLFRGLKVKPEFHNSVSWLGHFQLATRGGLVVCEAQDTFVEGTVFAYGQTNSGKTYTMRGSGTEPGVIPLSDVDREFLLRMSYMEIYNEEINDLLAPEHRKLQIHESLERGIYVAGLREEIVASPKQVLDLMEFGECLELYLPAVWCLLGDFGVNLGSCSWLEELVRQALFRGLDHVAEIFEVQGLHDKIKLVPINLQNSPAWYKEKVYPENKVPALEHNGKIIGESLDLIKYVDSNFEGPSLLSHDHAKKEFAEELFAYSDTFTKTVYTSFKGDTLKEAGPAFDHLEKALHKFDDGPFFLGQFSLVDIAFIPFVERFQIVFSAQWNYDITAGRPKLAKWIEEVNKIDAYKVTKTDPKELVELYKACFLFKDEIGQFKESLTTNVQGMLDFYEATHLRVHAEGIIDEALVFTTTHLKSTASAISNLLAAQVTHALKQPIHKGIPRLEAWRYISIYEQDASHNKALLKLSKLDFNLVQSLHKEELSDITRWWKELDFARKLPFARDRVVECYFWIVAVYFEPQYSLARKILTKVIAMTSIIDDIYDVYGTLEELEPFTEAIERWDISSIDQLPEYMQICYRALFDVFEAIEEELARQERSYRINYAKDAMKLLVRAYFDEAKWFHQDYVPTMEEYMHVALKTSGYPMLTAVSFLGMGDIVTKEAFDWIFSNPKIITASSVIGRLMDDIKSHKFEQERGHAASAVECYMKQHGVSEQVVHDELKRQVDDAWKDINEECMRPTVVPMPLLMRVLNLARVIDVIYKEGDGYTHFGKEMKDNDASVLIDAVPI</sequence>
<accession>A0A2N9FFW6</accession>
<dbReference type="PANTHER" id="PTHR31225:SF251">
    <property type="entry name" value="(-)-GERMACRENE D SYNTHASE-LIKE ISOFORM X2"/>
    <property type="match status" value="1"/>
</dbReference>
<dbReference type="InterPro" id="IPR050148">
    <property type="entry name" value="Terpene_synthase-like"/>
</dbReference>
<proteinExistence type="inferred from homology"/>
<dbReference type="Gene3D" id="3.40.30.10">
    <property type="entry name" value="Glutaredoxin"/>
    <property type="match status" value="1"/>
</dbReference>
<dbReference type="PROSITE" id="PS50404">
    <property type="entry name" value="GST_NTER"/>
    <property type="match status" value="1"/>
</dbReference>
<dbReference type="InterPro" id="IPR036965">
    <property type="entry name" value="Terpene_synth_N_sf"/>
</dbReference>
<dbReference type="PANTHER" id="PTHR31225">
    <property type="entry name" value="OS04G0344100 PROTEIN-RELATED"/>
    <property type="match status" value="1"/>
</dbReference>
<dbReference type="SUPFAM" id="SSF47616">
    <property type="entry name" value="GST C-terminal domain-like"/>
    <property type="match status" value="1"/>
</dbReference>
<dbReference type="InterPro" id="IPR008949">
    <property type="entry name" value="Isoprenoid_synthase_dom_sf"/>
</dbReference>
<dbReference type="EMBL" id="OIVN01000823">
    <property type="protein sequence ID" value="SPC86068.1"/>
    <property type="molecule type" value="Genomic_DNA"/>
</dbReference>
<dbReference type="Pfam" id="PF00225">
    <property type="entry name" value="Kinesin"/>
    <property type="match status" value="1"/>
</dbReference>
<dbReference type="InterPro" id="IPR001906">
    <property type="entry name" value="Terpene_synth_N"/>
</dbReference>
<feature type="binding site" evidence="6">
    <location>
        <begin position="221"/>
        <end position="228"/>
    </location>
    <ligand>
        <name>ATP</name>
        <dbReference type="ChEBI" id="CHEBI:30616"/>
    </ligand>
</feature>
<evidence type="ECO:0000259" key="7">
    <source>
        <dbReference type="PROSITE" id="PS50067"/>
    </source>
</evidence>
<dbReference type="SUPFAM" id="SSF48239">
    <property type="entry name" value="Terpenoid cyclases/Protein prenyltransferases"/>
    <property type="match status" value="2"/>
</dbReference>
<dbReference type="InterPro" id="IPR004045">
    <property type="entry name" value="Glutathione_S-Trfase_N"/>
</dbReference>
<dbReference type="SFLD" id="SFLDG01604">
    <property type="entry name" value="Terpene_Cyclase_Like_1_C_Termi"/>
    <property type="match status" value="1"/>
</dbReference>
<keyword evidence="6" id="KW-0067">ATP-binding</keyword>
<dbReference type="SMART" id="SM00129">
    <property type="entry name" value="KISc"/>
    <property type="match status" value="1"/>
</dbReference>
<evidence type="ECO:0000256" key="3">
    <source>
        <dbReference type="ARBA" id="ARBA00022842"/>
    </source>
</evidence>
<dbReference type="InterPro" id="IPR044814">
    <property type="entry name" value="Terpene_cyclase_plant_C1"/>
</dbReference>
<dbReference type="GO" id="GO:0005524">
    <property type="term" value="F:ATP binding"/>
    <property type="evidence" value="ECO:0007669"/>
    <property type="project" value="UniProtKB-UniRule"/>
</dbReference>
<dbReference type="GO" id="GO:0003777">
    <property type="term" value="F:microtubule motor activity"/>
    <property type="evidence" value="ECO:0007669"/>
    <property type="project" value="InterPro"/>
</dbReference>
<dbReference type="InterPro" id="IPR036249">
    <property type="entry name" value="Thioredoxin-like_sf"/>
</dbReference>
<evidence type="ECO:0000313" key="9">
    <source>
        <dbReference type="EMBL" id="SPC86068.1"/>
    </source>
</evidence>
<feature type="domain" description="Kinesin motor" evidence="7">
    <location>
        <begin position="215"/>
        <end position="309"/>
    </location>
</feature>
<dbReference type="InterPro" id="IPR027417">
    <property type="entry name" value="P-loop_NTPase"/>
</dbReference>
<dbReference type="Pfam" id="PF13417">
    <property type="entry name" value="GST_N_3"/>
    <property type="match status" value="1"/>
</dbReference>
<dbReference type="Pfam" id="PF01397">
    <property type="entry name" value="Terpene_synth"/>
    <property type="match status" value="2"/>
</dbReference>
<dbReference type="FunFam" id="1.10.600.10:FF:000007">
    <property type="entry name" value="Isoprene synthase, chloroplastic"/>
    <property type="match status" value="1"/>
</dbReference>
<dbReference type="GO" id="GO:0016102">
    <property type="term" value="P:diterpenoid biosynthetic process"/>
    <property type="evidence" value="ECO:0007669"/>
    <property type="project" value="InterPro"/>
</dbReference>
<evidence type="ECO:0000256" key="1">
    <source>
        <dbReference type="ARBA" id="ARBA00001946"/>
    </source>
</evidence>
<dbReference type="InterPro" id="IPR005630">
    <property type="entry name" value="Terpene_synthase_metal-bd"/>
</dbReference>
<dbReference type="PROSITE" id="PS50067">
    <property type="entry name" value="KINESIN_MOTOR_2"/>
    <property type="match status" value="1"/>
</dbReference>
<keyword evidence="3" id="KW-0460">Magnesium</keyword>
<dbReference type="Gene3D" id="3.40.850.10">
    <property type="entry name" value="Kinesin motor domain"/>
    <property type="match status" value="1"/>
</dbReference>
<reference evidence="9" key="1">
    <citation type="submission" date="2018-02" db="EMBL/GenBank/DDBJ databases">
        <authorList>
            <person name="Cohen D.B."/>
            <person name="Kent A.D."/>
        </authorList>
    </citation>
    <scope>NUCLEOTIDE SEQUENCE</scope>
</reference>
<keyword evidence="6" id="KW-0547">Nucleotide-binding</keyword>
<protein>
    <submittedName>
        <fullName evidence="9">Uncharacterized protein</fullName>
    </submittedName>
</protein>
<evidence type="ECO:0000256" key="5">
    <source>
        <dbReference type="ARBA" id="ARBA00023239"/>
    </source>
</evidence>
<dbReference type="InterPro" id="IPR036961">
    <property type="entry name" value="Kinesin_motor_dom_sf"/>
</dbReference>
<dbReference type="GO" id="GO:0008017">
    <property type="term" value="F:microtubule binding"/>
    <property type="evidence" value="ECO:0007669"/>
    <property type="project" value="InterPro"/>
</dbReference>
<dbReference type="SFLD" id="SFLDG01019">
    <property type="entry name" value="Terpene_Cyclase_Like_1_C_Termi"/>
    <property type="match status" value="1"/>
</dbReference>
<dbReference type="InterPro" id="IPR001752">
    <property type="entry name" value="Kinesin_motor_dom"/>
</dbReference>
<dbReference type="GO" id="GO:0010333">
    <property type="term" value="F:terpene synthase activity"/>
    <property type="evidence" value="ECO:0007669"/>
    <property type="project" value="InterPro"/>
</dbReference>
<evidence type="ECO:0000259" key="8">
    <source>
        <dbReference type="PROSITE" id="PS50404"/>
    </source>
</evidence>
<organism evidence="9">
    <name type="scientific">Fagus sylvatica</name>
    <name type="common">Beechnut</name>
    <dbReference type="NCBI Taxonomy" id="28930"/>
    <lineage>
        <taxon>Eukaryota</taxon>
        <taxon>Viridiplantae</taxon>
        <taxon>Streptophyta</taxon>
        <taxon>Embryophyta</taxon>
        <taxon>Tracheophyta</taxon>
        <taxon>Spermatophyta</taxon>
        <taxon>Magnoliopsida</taxon>
        <taxon>eudicotyledons</taxon>
        <taxon>Gunneridae</taxon>
        <taxon>Pentapetalae</taxon>
        <taxon>rosids</taxon>
        <taxon>fabids</taxon>
        <taxon>Fagales</taxon>
        <taxon>Fagaceae</taxon>
        <taxon>Fagus</taxon>
    </lineage>
</organism>
<dbReference type="Pfam" id="PF13410">
    <property type="entry name" value="GST_C_2"/>
    <property type="match status" value="1"/>
</dbReference>